<gene>
    <name evidence="1" type="ORF">CAAN4_D04896</name>
</gene>
<keyword evidence="2" id="KW-1185">Reference proteome</keyword>
<dbReference type="EMBL" id="OZ004256">
    <property type="protein sequence ID" value="CAK7903509.1"/>
    <property type="molecule type" value="Genomic_DNA"/>
</dbReference>
<evidence type="ECO:0000313" key="2">
    <source>
        <dbReference type="Proteomes" id="UP001497600"/>
    </source>
</evidence>
<evidence type="ECO:0000313" key="1">
    <source>
        <dbReference type="EMBL" id="CAK7903509.1"/>
    </source>
</evidence>
<protein>
    <submittedName>
        <fullName evidence="1">Uncharacterized protein</fullName>
    </submittedName>
</protein>
<dbReference type="Proteomes" id="UP001497600">
    <property type="component" value="Chromosome D"/>
</dbReference>
<name>A0ABP0EAJ9_9ASCO</name>
<dbReference type="Gene3D" id="6.10.320.10">
    <property type="match status" value="1"/>
</dbReference>
<reference evidence="1 2" key="1">
    <citation type="submission" date="2024-01" db="EMBL/GenBank/DDBJ databases">
        <authorList>
            <consortium name="Genoscope - CEA"/>
            <person name="William W."/>
        </authorList>
    </citation>
    <scope>NUCLEOTIDE SEQUENCE [LARGE SCALE GENOMIC DNA]</scope>
    <source>
        <strain evidence="1 2">29B2s-10</strain>
    </source>
</reference>
<dbReference type="InterPro" id="IPR047741">
    <property type="entry name" value="DIP1984-like"/>
</dbReference>
<dbReference type="NCBIfam" id="NF038048">
    <property type="entry name" value="DIP1984_fam"/>
    <property type="match status" value="1"/>
</dbReference>
<sequence length="181" mass="20848">MTMKVAAALRLKNDYNLQLIALKHRIMSNLVVEEGQEPDESPKKLIALYHQVSQNYQALVTKINLHNSSTTVEYPSYHDNYKSGHLIGDLFSNDLPPDLVSKEKYIVQALVERESLKAEIQTFKSILDRSKVSRSSTRDILKVAVLDVQQLQKKIDTMAKFLRIMDAKIQEHNWLQDLKEI</sequence>
<proteinExistence type="predicted"/>
<organism evidence="1 2">
    <name type="scientific">[Candida] anglica</name>
    <dbReference type="NCBI Taxonomy" id="148631"/>
    <lineage>
        <taxon>Eukaryota</taxon>
        <taxon>Fungi</taxon>
        <taxon>Dikarya</taxon>
        <taxon>Ascomycota</taxon>
        <taxon>Saccharomycotina</taxon>
        <taxon>Pichiomycetes</taxon>
        <taxon>Debaryomycetaceae</taxon>
        <taxon>Kurtzmaniella</taxon>
    </lineage>
</organism>
<dbReference type="Pfam" id="PF20935">
    <property type="entry name" value="DUF6847"/>
    <property type="match status" value="2"/>
</dbReference>
<accession>A0ABP0EAJ9</accession>